<protein>
    <recommendedName>
        <fullName evidence="3">Fe-S protein</fullName>
    </recommendedName>
</protein>
<proteinExistence type="predicted"/>
<evidence type="ECO:0000313" key="1">
    <source>
        <dbReference type="EMBL" id="TWU60124.1"/>
    </source>
</evidence>
<dbReference type="EMBL" id="SJPW01000001">
    <property type="protein sequence ID" value="TWU60124.1"/>
    <property type="molecule type" value="Genomic_DNA"/>
</dbReference>
<accession>A0A5C6FK39</accession>
<dbReference type="OrthoDB" id="9811423at2"/>
<organism evidence="1 2">
    <name type="scientific">Rubripirellula tenax</name>
    <dbReference type="NCBI Taxonomy" id="2528015"/>
    <lineage>
        <taxon>Bacteria</taxon>
        <taxon>Pseudomonadati</taxon>
        <taxon>Planctomycetota</taxon>
        <taxon>Planctomycetia</taxon>
        <taxon>Pirellulales</taxon>
        <taxon>Pirellulaceae</taxon>
        <taxon>Rubripirellula</taxon>
    </lineage>
</organism>
<sequence>MNNPPEDPSASPCIQVCTIDQQGVCEGCHRTLDEIAAYSRLNPQQRQIVNQRAAARRKK</sequence>
<dbReference type="Pfam" id="PF06945">
    <property type="entry name" value="DUF1289"/>
    <property type="match status" value="1"/>
</dbReference>
<comment type="caution">
    <text evidence="1">The sequence shown here is derived from an EMBL/GenBank/DDBJ whole genome shotgun (WGS) entry which is preliminary data.</text>
</comment>
<name>A0A5C6FK39_9BACT</name>
<evidence type="ECO:0000313" key="2">
    <source>
        <dbReference type="Proteomes" id="UP000318288"/>
    </source>
</evidence>
<dbReference type="InterPro" id="IPR010710">
    <property type="entry name" value="DUF1289"/>
</dbReference>
<reference evidence="1 2" key="1">
    <citation type="submission" date="2019-02" db="EMBL/GenBank/DDBJ databases">
        <title>Deep-cultivation of Planctomycetes and their phenomic and genomic characterization uncovers novel biology.</title>
        <authorList>
            <person name="Wiegand S."/>
            <person name="Jogler M."/>
            <person name="Boedeker C."/>
            <person name="Pinto D."/>
            <person name="Vollmers J."/>
            <person name="Rivas-Marin E."/>
            <person name="Kohn T."/>
            <person name="Peeters S.H."/>
            <person name="Heuer A."/>
            <person name="Rast P."/>
            <person name="Oberbeckmann S."/>
            <person name="Bunk B."/>
            <person name="Jeske O."/>
            <person name="Meyerdierks A."/>
            <person name="Storesund J.E."/>
            <person name="Kallscheuer N."/>
            <person name="Luecker S."/>
            <person name="Lage O.M."/>
            <person name="Pohl T."/>
            <person name="Merkel B.J."/>
            <person name="Hornburger P."/>
            <person name="Mueller R.-W."/>
            <person name="Bruemmer F."/>
            <person name="Labrenz M."/>
            <person name="Spormann A.M."/>
            <person name="Op Den Camp H."/>
            <person name="Overmann J."/>
            <person name="Amann R."/>
            <person name="Jetten M.S.M."/>
            <person name="Mascher T."/>
            <person name="Medema M.H."/>
            <person name="Devos D.P."/>
            <person name="Kaster A.-K."/>
            <person name="Ovreas L."/>
            <person name="Rohde M."/>
            <person name="Galperin M.Y."/>
            <person name="Jogler C."/>
        </authorList>
    </citation>
    <scope>NUCLEOTIDE SEQUENCE [LARGE SCALE GENOMIC DNA]</scope>
    <source>
        <strain evidence="1 2">Poly51</strain>
    </source>
</reference>
<dbReference type="PANTHER" id="PTHR35175">
    <property type="entry name" value="DUF1289 DOMAIN-CONTAINING PROTEIN"/>
    <property type="match status" value="1"/>
</dbReference>
<keyword evidence="2" id="KW-1185">Reference proteome</keyword>
<dbReference type="PANTHER" id="PTHR35175:SF2">
    <property type="entry name" value="DUF1289 DOMAIN-CONTAINING PROTEIN"/>
    <property type="match status" value="1"/>
</dbReference>
<dbReference type="AlphaFoldDB" id="A0A5C6FK39"/>
<dbReference type="RefSeq" id="WP_146453673.1">
    <property type="nucleotide sequence ID" value="NZ_SJPW01000001.1"/>
</dbReference>
<dbReference type="Proteomes" id="UP000318288">
    <property type="component" value="Unassembled WGS sequence"/>
</dbReference>
<gene>
    <name evidence="1" type="ORF">Poly51_03980</name>
</gene>
<evidence type="ECO:0008006" key="3">
    <source>
        <dbReference type="Google" id="ProtNLM"/>
    </source>
</evidence>